<evidence type="ECO:0000256" key="10">
    <source>
        <dbReference type="ARBA" id="ARBA00047707"/>
    </source>
</evidence>
<dbReference type="GO" id="GO:0004499">
    <property type="term" value="F:N,N-dimethylaniline monooxygenase activity"/>
    <property type="evidence" value="ECO:0007669"/>
    <property type="project" value="InterPro"/>
</dbReference>
<evidence type="ECO:0000256" key="11">
    <source>
        <dbReference type="RuleBase" id="RU361177"/>
    </source>
</evidence>
<dbReference type="InterPro" id="IPR020946">
    <property type="entry name" value="Flavin_mOase-like"/>
</dbReference>
<dbReference type="GO" id="GO:0009851">
    <property type="term" value="P:auxin biosynthetic process"/>
    <property type="evidence" value="ECO:0007669"/>
    <property type="project" value="UniProtKB-KW"/>
</dbReference>
<dbReference type="Gene3D" id="3.50.50.60">
    <property type="entry name" value="FAD/NAD(P)-binding domain"/>
    <property type="match status" value="1"/>
</dbReference>
<evidence type="ECO:0000313" key="13">
    <source>
        <dbReference type="Proteomes" id="UP001454036"/>
    </source>
</evidence>
<comment type="cofactor">
    <cofactor evidence="1 11">
        <name>FAD</name>
        <dbReference type="ChEBI" id="CHEBI:57692"/>
    </cofactor>
</comment>
<gene>
    <name evidence="12" type="ORF">LIER_13501</name>
</gene>
<keyword evidence="8 11" id="KW-0503">Monooxygenase</keyword>
<keyword evidence="13" id="KW-1185">Reference proteome</keyword>
<evidence type="ECO:0000256" key="2">
    <source>
        <dbReference type="ARBA" id="ARBA00004814"/>
    </source>
</evidence>
<dbReference type="PANTHER" id="PTHR43539">
    <property type="entry name" value="FLAVIN-BINDING MONOOXYGENASE-LIKE PROTEIN (AFU_ORTHOLOGUE AFUA_4G09220)"/>
    <property type="match status" value="1"/>
</dbReference>
<dbReference type="FunFam" id="3.50.50.60:FF:000100">
    <property type="entry name" value="Flavin-containing monooxygenase"/>
    <property type="match status" value="1"/>
</dbReference>
<dbReference type="GO" id="GO:0103075">
    <property type="term" value="F:indole-3-pyruvate monooxygenase activity"/>
    <property type="evidence" value="ECO:0007669"/>
    <property type="project" value="UniProtKB-EC"/>
</dbReference>
<keyword evidence="6" id="KW-0521">NADP</keyword>
<dbReference type="AlphaFoldDB" id="A0AAV3PW44"/>
<comment type="caution">
    <text evidence="12">The sequence shown here is derived from an EMBL/GenBank/DDBJ whole genome shotgun (WGS) entry which is preliminary data.</text>
</comment>
<evidence type="ECO:0000256" key="5">
    <source>
        <dbReference type="ARBA" id="ARBA00022827"/>
    </source>
</evidence>
<dbReference type="GO" id="GO:0050660">
    <property type="term" value="F:flavin adenine dinucleotide binding"/>
    <property type="evidence" value="ECO:0007669"/>
    <property type="project" value="InterPro"/>
</dbReference>
<reference evidence="12 13" key="1">
    <citation type="submission" date="2024-01" db="EMBL/GenBank/DDBJ databases">
        <title>The complete chloroplast genome sequence of Lithospermum erythrorhizon: insights into the phylogenetic relationship among Boraginaceae species and the maternal lineages of purple gromwells.</title>
        <authorList>
            <person name="Okada T."/>
            <person name="Watanabe K."/>
        </authorList>
    </citation>
    <scope>NUCLEOTIDE SEQUENCE [LARGE SCALE GENOMIC DNA]</scope>
</reference>
<sequence>MPNALPMERKCIVVEGPVIVGAGPSGLATAACLKKKNIPSLILERANCIASLWKLKTYDRLHLHIPKDFCQLPHMPFPENYPTYPNREQFISYLENYVDVFGLEPRFNETVVRAEFDEKCEVWRLVSVGEADDGECVETEYVSKWLVVATGENAEEIVPSFEGMDNFNGPIYHTSAYKNGYLFREKKVLVVGSGNSGMEVCLDLANYNAKPSLVVRDSVHILPREMLGRSTFEVSMFLLKWFPLRLVDFFMLLISYFILGDTSKLGIPRPKVGPLELKMKTGKTPTLDVGTLDKIREGKIKVVQGIKKFAYHSVEFVDGMVETFDAIILATGFKSNVPSWLKGTNFFSNQDGFPIEQFPNGWKGKDGLYVVGFTKRGLLGASMNAIGSADDIHLHWKNTDDDEDKKLA</sequence>
<keyword evidence="9" id="KW-0073">Auxin biosynthesis</keyword>
<name>A0AAV3PW44_LITER</name>
<evidence type="ECO:0000256" key="4">
    <source>
        <dbReference type="ARBA" id="ARBA00022630"/>
    </source>
</evidence>
<dbReference type="EMBL" id="BAABME010002737">
    <property type="protein sequence ID" value="GAA0155875.1"/>
    <property type="molecule type" value="Genomic_DNA"/>
</dbReference>
<dbReference type="GO" id="GO:0050661">
    <property type="term" value="F:NADP binding"/>
    <property type="evidence" value="ECO:0007669"/>
    <property type="project" value="InterPro"/>
</dbReference>
<evidence type="ECO:0000256" key="7">
    <source>
        <dbReference type="ARBA" id="ARBA00023002"/>
    </source>
</evidence>
<evidence type="ECO:0000256" key="1">
    <source>
        <dbReference type="ARBA" id="ARBA00001974"/>
    </source>
</evidence>
<dbReference type="InterPro" id="IPR050982">
    <property type="entry name" value="Auxin_biosynth/cation_transpt"/>
</dbReference>
<comment type="pathway">
    <text evidence="2">Plant hormone metabolism; auxin biosynthesis.</text>
</comment>
<dbReference type="PRINTS" id="PR00368">
    <property type="entry name" value="FADPNR"/>
</dbReference>
<evidence type="ECO:0000256" key="9">
    <source>
        <dbReference type="ARBA" id="ARBA00023070"/>
    </source>
</evidence>
<dbReference type="PANTHER" id="PTHR43539:SF36">
    <property type="entry name" value="INDOLE-3-PYRUVATE MONOOXYGENASE YUCCA2"/>
    <property type="match status" value="1"/>
</dbReference>
<dbReference type="InterPro" id="IPR036188">
    <property type="entry name" value="FAD/NAD-bd_sf"/>
</dbReference>
<evidence type="ECO:0000256" key="6">
    <source>
        <dbReference type="ARBA" id="ARBA00022857"/>
    </source>
</evidence>
<comment type="catalytic activity">
    <reaction evidence="10">
        <text>indole-3-pyruvate + NADPH + O2 + H(+) = (indol-3-yl)acetate + CO2 + NADP(+) + H2O</text>
        <dbReference type="Rhea" id="RHEA:34331"/>
        <dbReference type="ChEBI" id="CHEBI:15377"/>
        <dbReference type="ChEBI" id="CHEBI:15378"/>
        <dbReference type="ChEBI" id="CHEBI:15379"/>
        <dbReference type="ChEBI" id="CHEBI:16526"/>
        <dbReference type="ChEBI" id="CHEBI:17640"/>
        <dbReference type="ChEBI" id="CHEBI:30854"/>
        <dbReference type="ChEBI" id="CHEBI:57783"/>
        <dbReference type="ChEBI" id="CHEBI:58349"/>
        <dbReference type="EC" id="1.14.13.168"/>
    </reaction>
</comment>
<protein>
    <recommendedName>
        <fullName evidence="11">Flavin-containing monooxygenase</fullName>
        <ecNumber evidence="11">1.-.-.-</ecNumber>
    </recommendedName>
</protein>
<dbReference type="PRINTS" id="PR00469">
    <property type="entry name" value="PNDRDTASEII"/>
</dbReference>
<dbReference type="Proteomes" id="UP001454036">
    <property type="component" value="Unassembled WGS sequence"/>
</dbReference>
<evidence type="ECO:0000256" key="8">
    <source>
        <dbReference type="ARBA" id="ARBA00023033"/>
    </source>
</evidence>
<keyword evidence="7 11" id="KW-0560">Oxidoreductase</keyword>
<dbReference type="EC" id="1.-.-.-" evidence="11"/>
<evidence type="ECO:0000313" key="12">
    <source>
        <dbReference type="EMBL" id="GAA0155875.1"/>
    </source>
</evidence>
<accession>A0AAV3PW44</accession>
<dbReference type="Pfam" id="PF00743">
    <property type="entry name" value="FMO-like"/>
    <property type="match status" value="1"/>
</dbReference>
<evidence type="ECO:0000256" key="3">
    <source>
        <dbReference type="ARBA" id="ARBA00009183"/>
    </source>
</evidence>
<keyword evidence="4 11" id="KW-0285">Flavoprotein</keyword>
<keyword evidence="5 11" id="KW-0274">FAD</keyword>
<proteinExistence type="inferred from homology"/>
<organism evidence="12 13">
    <name type="scientific">Lithospermum erythrorhizon</name>
    <name type="common">Purple gromwell</name>
    <name type="synonym">Lithospermum officinale var. erythrorhizon</name>
    <dbReference type="NCBI Taxonomy" id="34254"/>
    <lineage>
        <taxon>Eukaryota</taxon>
        <taxon>Viridiplantae</taxon>
        <taxon>Streptophyta</taxon>
        <taxon>Embryophyta</taxon>
        <taxon>Tracheophyta</taxon>
        <taxon>Spermatophyta</taxon>
        <taxon>Magnoliopsida</taxon>
        <taxon>eudicotyledons</taxon>
        <taxon>Gunneridae</taxon>
        <taxon>Pentapetalae</taxon>
        <taxon>asterids</taxon>
        <taxon>lamiids</taxon>
        <taxon>Boraginales</taxon>
        <taxon>Boraginaceae</taxon>
        <taxon>Boraginoideae</taxon>
        <taxon>Lithospermeae</taxon>
        <taxon>Lithospermum</taxon>
    </lineage>
</organism>
<dbReference type="SUPFAM" id="SSF51905">
    <property type="entry name" value="FAD/NAD(P)-binding domain"/>
    <property type="match status" value="2"/>
</dbReference>
<comment type="similarity">
    <text evidence="3 11">Belongs to the FMO family.</text>
</comment>